<dbReference type="PROSITE" id="PS51257">
    <property type="entry name" value="PROKAR_LIPOPROTEIN"/>
    <property type="match status" value="1"/>
</dbReference>
<organism evidence="1 2">
    <name type="scientific">Chryseobacterium arachidis</name>
    <dbReference type="NCBI Taxonomy" id="1416778"/>
    <lineage>
        <taxon>Bacteria</taxon>
        <taxon>Pseudomonadati</taxon>
        <taxon>Bacteroidota</taxon>
        <taxon>Flavobacteriia</taxon>
        <taxon>Flavobacteriales</taxon>
        <taxon>Weeksellaceae</taxon>
        <taxon>Chryseobacterium group</taxon>
        <taxon>Chryseobacterium</taxon>
    </lineage>
</organism>
<sequence length="153" mass="16799">MKTIKKAMGIVLLSMIAVSCSKSSNSKILFEEDFSKGHADWKVVGDTIIKQFDLQFQDSKEPLKVSWLASKDAGGCLQVSYARIERINADSNMKADSIKAEPGTCGTAWESSDSTQYNQMVFTGILSKSHTVRKNVKQGTFLIINGNGKITDL</sequence>
<gene>
    <name evidence="1" type="ORF">SAMN05443633_11255</name>
</gene>
<accession>A0A1M5IA48</accession>
<protein>
    <submittedName>
        <fullName evidence="1">Uncharacterized protein</fullName>
    </submittedName>
</protein>
<name>A0A1M5IA48_9FLAO</name>
<dbReference type="EMBL" id="FQUT01000012">
    <property type="protein sequence ID" value="SHG24949.1"/>
    <property type="molecule type" value="Genomic_DNA"/>
</dbReference>
<proteinExistence type="predicted"/>
<dbReference type="RefSeq" id="WP_072961465.1">
    <property type="nucleotide sequence ID" value="NZ_JBHRTU010000002.1"/>
</dbReference>
<dbReference type="AlphaFoldDB" id="A0A1M5IA48"/>
<dbReference type="STRING" id="1416778.SAMN05443633_11255"/>
<keyword evidence="2" id="KW-1185">Reference proteome</keyword>
<reference evidence="2" key="1">
    <citation type="submission" date="2016-11" db="EMBL/GenBank/DDBJ databases">
        <authorList>
            <person name="Varghese N."/>
            <person name="Submissions S."/>
        </authorList>
    </citation>
    <scope>NUCLEOTIDE SEQUENCE [LARGE SCALE GENOMIC DNA]</scope>
    <source>
        <strain evidence="2">DSM 27619</strain>
    </source>
</reference>
<evidence type="ECO:0000313" key="2">
    <source>
        <dbReference type="Proteomes" id="UP000184518"/>
    </source>
</evidence>
<evidence type="ECO:0000313" key="1">
    <source>
        <dbReference type="EMBL" id="SHG24949.1"/>
    </source>
</evidence>
<dbReference type="Proteomes" id="UP000184518">
    <property type="component" value="Unassembled WGS sequence"/>
</dbReference>